<dbReference type="EMBL" id="SKBQ01000058">
    <property type="protein sequence ID" value="TPX10408.1"/>
    <property type="molecule type" value="Genomic_DNA"/>
</dbReference>
<sequence>MEGSNGSAKGARNPQAMNGLDGVSGNKASINGRAVVPRRRPVPKRRSFVASSLSVVARLLAWYSILTILFRCPASLDACDRSSPHICKPYFQLKNTLAPHVEPYYDSHARPYVEAARPYYDAVDRTVLTPAWGYAAKYGAPRVAQAQAIGQAQWEKTVQPQVVKYQALVKSKYDEALAPHVDRLTTTLGPYYDIARTNALQTYHELLLPTYEFIEPYALQSYGAASAFTTGTAIPAAVWAWNKTYVFLDGTVWPQLRVIYVENVEPQLVKIGQRLGRYHGNATQKHIVEPAASIASKASSSFTKPAPTSVVSSISSIVEENVQSASSEVAADASTPSEAATTMEPAKPRSSAQPVPGPEEPEAGESDIRKTARETVAEDLKAWQEKYAKAADEGAAEIESRVEEIAKRVVRRQARTTGKSLLEDLQQSMVTELAALRQDIQTIVAESQSEDASTQAAEDKVLAAVRRAGKEVKERAQAVRTWREKYDAELQASVTKAAETHFKILDSIKDLALQKIGMKWAWMDGITYKDWAKYHQLKDRFDEWEKDLEQLIVTHPALEQAQNEGQSIEDKAMELAQSAVKELARLKQVAGWKLAANDGTDEFDSDLMKAAAETAQKVKDMAKASQADAQKSAEAVMDDIAGSVSSASHVASEAVSEALPVDDIETATSVVESIVSEAHDGASSFILETPAASAQSFAGEATSSAIEVSSELSSVTNEVKSAFADEENSDSPSSAESSEPADEPLVASAIILEETPVIAGNTTEATDVDGEAVPIHLPVDDVAEPQVVIAASFESTSAATPDPASSTTTVKSALFGAAAQEVPSRVPILDDDSLDDAASMISSMQSDIPRTISSAAQSAYSVAMSRAAVQYSQAVSLVSAQIKGTPKPAHEQLLSSVTSAYSQAMASASSRLNDALNAAENLYGSASAKIAPTTTPAPLVDWARVEAIAAERLNHGRSWAEEQYESAKVAVGLATPTPTSPVEKVLENARYNYYAGLGMAHARYSEFMSAASSAFSSLTATPTPTDLAGTASSVASVASKSAASVASVASENASSIAAAAGSHASSVASAASDGASSVVSAAGSHASSAASVVGENVSSAAAAGYENVASAAGVAGDFLVEKWDDVLNQVSMQVYGAPTPTPWYESVLRAAGEYAAAATEAAGEGASSVTSAAGSYATADSEEAAKQYTAVSSLVSELLVGKEPSFTESVYSRLSAAYTSGASSAASVASAAAATAASVGSEATEAVKDTAERIRDEL</sequence>
<feature type="region of interest" description="Disordered" evidence="2">
    <location>
        <begin position="722"/>
        <end position="742"/>
    </location>
</feature>
<evidence type="ECO:0000313" key="5">
    <source>
        <dbReference type="Proteomes" id="UP000319257"/>
    </source>
</evidence>
<dbReference type="Proteomes" id="UP000319257">
    <property type="component" value="Unassembled WGS sequence"/>
</dbReference>
<evidence type="ECO:0008006" key="6">
    <source>
        <dbReference type="Google" id="ProtNLM"/>
    </source>
</evidence>
<keyword evidence="3" id="KW-1133">Transmembrane helix</keyword>
<keyword evidence="3" id="KW-0472">Membrane</keyword>
<feature type="transmembrane region" description="Helical" evidence="3">
    <location>
        <begin position="48"/>
        <end position="70"/>
    </location>
</feature>
<dbReference type="STRING" id="1093900.A0A507B0A0"/>
<dbReference type="PANTHER" id="PTHR23242">
    <property type="entry name" value="TRANSCRIPTION FACTOR HOXA13"/>
    <property type="match status" value="1"/>
</dbReference>
<dbReference type="InParanoid" id="A0A507B0A0"/>
<keyword evidence="3" id="KW-0812">Transmembrane</keyword>
<protein>
    <recommendedName>
        <fullName evidence="6">Transcription factor hoxa13</fullName>
    </recommendedName>
</protein>
<feature type="region of interest" description="Disordered" evidence="2">
    <location>
        <begin position="1"/>
        <end position="25"/>
    </location>
</feature>
<accession>A0A507B0A0</accession>
<keyword evidence="5" id="KW-1185">Reference proteome</keyword>
<dbReference type="GeneID" id="41976074"/>
<organism evidence="4 5">
    <name type="scientific">Thyridium curvatum</name>
    <dbReference type="NCBI Taxonomy" id="1093900"/>
    <lineage>
        <taxon>Eukaryota</taxon>
        <taxon>Fungi</taxon>
        <taxon>Dikarya</taxon>
        <taxon>Ascomycota</taxon>
        <taxon>Pezizomycotina</taxon>
        <taxon>Sordariomycetes</taxon>
        <taxon>Sordariomycetidae</taxon>
        <taxon>Thyridiales</taxon>
        <taxon>Thyridiaceae</taxon>
        <taxon>Thyridium</taxon>
    </lineage>
</organism>
<gene>
    <name evidence="4" type="ORF">E0L32_008627</name>
</gene>
<dbReference type="OrthoDB" id="3260408at2759"/>
<feature type="coiled-coil region" evidence="1">
    <location>
        <begin position="534"/>
        <end position="578"/>
    </location>
</feature>
<keyword evidence="1" id="KW-0175">Coiled coil</keyword>
<evidence type="ECO:0000256" key="1">
    <source>
        <dbReference type="SAM" id="Coils"/>
    </source>
</evidence>
<reference evidence="4 5" key="1">
    <citation type="submission" date="2019-06" db="EMBL/GenBank/DDBJ databases">
        <title>Draft genome sequence of the filamentous fungus Phialemoniopsis curvata isolated from diesel fuel.</title>
        <authorList>
            <person name="Varaljay V.A."/>
            <person name="Lyon W.J."/>
            <person name="Crouch A.L."/>
            <person name="Drake C.E."/>
            <person name="Hollomon J.M."/>
            <person name="Nadeau L.J."/>
            <person name="Nunn H.S."/>
            <person name="Stevenson B.S."/>
            <person name="Bojanowski C.L."/>
            <person name="Crookes-Goodson W.J."/>
        </authorList>
    </citation>
    <scope>NUCLEOTIDE SEQUENCE [LARGE SCALE GENOMIC DNA]</scope>
    <source>
        <strain evidence="4 5">D216</strain>
    </source>
</reference>
<evidence type="ECO:0000313" key="4">
    <source>
        <dbReference type="EMBL" id="TPX10408.1"/>
    </source>
</evidence>
<proteinExistence type="predicted"/>
<dbReference type="RefSeq" id="XP_030992119.1">
    <property type="nucleotide sequence ID" value="XM_031143502.1"/>
</dbReference>
<dbReference type="AlphaFoldDB" id="A0A507B0A0"/>
<dbReference type="PANTHER" id="PTHR23242:SF9">
    <property type="entry name" value="TRANSCRIPTION FACTOR HOXA13"/>
    <property type="match status" value="1"/>
</dbReference>
<evidence type="ECO:0000256" key="3">
    <source>
        <dbReference type="SAM" id="Phobius"/>
    </source>
</evidence>
<name>A0A507B0A0_9PEZI</name>
<evidence type="ECO:0000256" key="2">
    <source>
        <dbReference type="SAM" id="MobiDB-lite"/>
    </source>
</evidence>
<comment type="caution">
    <text evidence="4">The sequence shown here is derived from an EMBL/GenBank/DDBJ whole genome shotgun (WGS) entry which is preliminary data.</text>
</comment>
<feature type="region of interest" description="Disordered" evidence="2">
    <location>
        <begin position="325"/>
        <end position="369"/>
    </location>
</feature>